<dbReference type="PANTHER" id="PTHR47893:SF1">
    <property type="entry name" value="REGULATORY PROTEIN PCHR"/>
    <property type="match status" value="1"/>
</dbReference>
<dbReference type="PROSITE" id="PS00041">
    <property type="entry name" value="HTH_ARAC_FAMILY_1"/>
    <property type="match status" value="1"/>
</dbReference>
<dbReference type="SUPFAM" id="SSF46689">
    <property type="entry name" value="Homeodomain-like"/>
    <property type="match status" value="1"/>
</dbReference>
<sequence>ANGQVASRLYSIVREVLIASAHSALFEYSPAAKAAAVELKEVASLVLRGVQTIEFDGRGRPTIPRSQIIHSCKELFEARTDQPTSVEELAAKAGASERTLRQAFYDYFGIGPARYLQLRQLNQIHWALRIADPEATQVSDVLAQHGIWEFGRFASRYRRLFGELPSQTLRAKLH</sequence>
<dbReference type="InterPro" id="IPR018060">
    <property type="entry name" value="HTH_AraC"/>
</dbReference>
<dbReference type="InterPro" id="IPR018062">
    <property type="entry name" value="HTH_AraC-typ_CS"/>
</dbReference>
<evidence type="ECO:0000256" key="2">
    <source>
        <dbReference type="ARBA" id="ARBA00023125"/>
    </source>
</evidence>
<keyword evidence="2" id="KW-0238">DNA-binding</keyword>
<dbReference type="GO" id="GO:0043565">
    <property type="term" value="F:sequence-specific DNA binding"/>
    <property type="evidence" value="ECO:0007669"/>
    <property type="project" value="InterPro"/>
</dbReference>
<evidence type="ECO:0000256" key="3">
    <source>
        <dbReference type="ARBA" id="ARBA00023163"/>
    </source>
</evidence>
<gene>
    <name evidence="5" type="ORF">S01H1_56997</name>
</gene>
<evidence type="ECO:0000313" key="5">
    <source>
        <dbReference type="EMBL" id="GAG23035.1"/>
    </source>
</evidence>
<dbReference type="PROSITE" id="PS01124">
    <property type="entry name" value="HTH_ARAC_FAMILY_2"/>
    <property type="match status" value="1"/>
</dbReference>
<accession>X0VXL4</accession>
<reference evidence="5" key="1">
    <citation type="journal article" date="2014" name="Front. Microbiol.">
        <title>High frequency of phylogenetically diverse reductive dehalogenase-homologous genes in deep subseafloor sedimentary metagenomes.</title>
        <authorList>
            <person name="Kawai M."/>
            <person name="Futagami T."/>
            <person name="Toyoda A."/>
            <person name="Takaki Y."/>
            <person name="Nishi S."/>
            <person name="Hori S."/>
            <person name="Arai W."/>
            <person name="Tsubouchi T."/>
            <person name="Morono Y."/>
            <person name="Uchiyama I."/>
            <person name="Ito T."/>
            <person name="Fujiyama A."/>
            <person name="Inagaki F."/>
            <person name="Takami H."/>
        </authorList>
    </citation>
    <scope>NUCLEOTIDE SEQUENCE</scope>
    <source>
        <strain evidence="5">Expedition CK06-06</strain>
    </source>
</reference>
<keyword evidence="1" id="KW-0805">Transcription regulation</keyword>
<protein>
    <recommendedName>
        <fullName evidence="4">HTH araC/xylS-type domain-containing protein</fullName>
    </recommendedName>
</protein>
<proteinExistence type="predicted"/>
<feature type="domain" description="HTH araC/xylS-type" evidence="4">
    <location>
        <begin position="70"/>
        <end position="171"/>
    </location>
</feature>
<dbReference type="InterPro" id="IPR009057">
    <property type="entry name" value="Homeodomain-like_sf"/>
</dbReference>
<organism evidence="5">
    <name type="scientific">marine sediment metagenome</name>
    <dbReference type="NCBI Taxonomy" id="412755"/>
    <lineage>
        <taxon>unclassified sequences</taxon>
        <taxon>metagenomes</taxon>
        <taxon>ecological metagenomes</taxon>
    </lineage>
</organism>
<dbReference type="InterPro" id="IPR053142">
    <property type="entry name" value="PchR_regulatory_protein"/>
</dbReference>
<dbReference type="Gene3D" id="1.10.10.60">
    <property type="entry name" value="Homeodomain-like"/>
    <property type="match status" value="1"/>
</dbReference>
<dbReference type="GO" id="GO:0003700">
    <property type="term" value="F:DNA-binding transcription factor activity"/>
    <property type="evidence" value="ECO:0007669"/>
    <property type="project" value="InterPro"/>
</dbReference>
<name>X0VXL4_9ZZZZ</name>
<evidence type="ECO:0000259" key="4">
    <source>
        <dbReference type="PROSITE" id="PS01124"/>
    </source>
</evidence>
<dbReference type="AlphaFoldDB" id="X0VXL4"/>
<evidence type="ECO:0000256" key="1">
    <source>
        <dbReference type="ARBA" id="ARBA00023015"/>
    </source>
</evidence>
<keyword evidence="3" id="KW-0804">Transcription</keyword>
<feature type="non-terminal residue" evidence="5">
    <location>
        <position position="1"/>
    </location>
</feature>
<dbReference type="SMART" id="SM00342">
    <property type="entry name" value="HTH_ARAC"/>
    <property type="match status" value="1"/>
</dbReference>
<dbReference type="PANTHER" id="PTHR47893">
    <property type="entry name" value="REGULATORY PROTEIN PCHR"/>
    <property type="match status" value="1"/>
</dbReference>
<dbReference type="EMBL" id="BARS01037150">
    <property type="protein sequence ID" value="GAG23035.1"/>
    <property type="molecule type" value="Genomic_DNA"/>
</dbReference>
<dbReference type="Pfam" id="PF12833">
    <property type="entry name" value="HTH_18"/>
    <property type="match status" value="1"/>
</dbReference>
<comment type="caution">
    <text evidence="5">The sequence shown here is derived from an EMBL/GenBank/DDBJ whole genome shotgun (WGS) entry which is preliminary data.</text>
</comment>